<proteinExistence type="predicted"/>
<name>A0A9D2BH64_9BACT</name>
<dbReference type="EMBL" id="DXEL01000086">
    <property type="protein sequence ID" value="HIX75928.1"/>
    <property type="molecule type" value="Genomic_DNA"/>
</dbReference>
<reference evidence="1" key="1">
    <citation type="journal article" date="2021" name="PeerJ">
        <title>Extensive microbial diversity within the chicken gut microbiome revealed by metagenomics and culture.</title>
        <authorList>
            <person name="Gilroy R."/>
            <person name="Ravi A."/>
            <person name="Getino M."/>
            <person name="Pursley I."/>
            <person name="Horton D.L."/>
            <person name="Alikhan N.F."/>
            <person name="Baker D."/>
            <person name="Gharbi K."/>
            <person name="Hall N."/>
            <person name="Watson M."/>
            <person name="Adriaenssens E.M."/>
            <person name="Foster-Nyarko E."/>
            <person name="Jarju S."/>
            <person name="Secka A."/>
            <person name="Antonio M."/>
            <person name="Oren A."/>
            <person name="Chaudhuri R.R."/>
            <person name="La Ragione R."/>
            <person name="Hildebrand F."/>
            <person name="Pallen M.J."/>
        </authorList>
    </citation>
    <scope>NUCLEOTIDE SEQUENCE</scope>
    <source>
        <strain evidence="1">ChiGjej6B6-14162</strain>
    </source>
</reference>
<gene>
    <name evidence="1" type="ORF">H9977_12990</name>
</gene>
<dbReference type="InterPro" id="IPR025342">
    <property type="entry name" value="DUF4248"/>
</dbReference>
<dbReference type="Pfam" id="PF14053">
    <property type="entry name" value="DUF4248"/>
    <property type="match status" value="1"/>
</dbReference>
<comment type="caution">
    <text evidence="1">The sequence shown here is derived from an EMBL/GenBank/DDBJ whole genome shotgun (WGS) entry which is preliminary data.</text>
</comment>
<accession>A0A9D2BH64</accession>
<protein>
    <submittedName>
        <fullName evidence="1">DUF4248 domain-containing protein</fullName>
    </submittedName>
</protein>
<reference evidence="1" key="2">
    <citation type="submission" date="2021-04" db="EMBL/GenBank/DDBJ databases">
        <authorList>
            <person name="Gilroy R."/>
        </authorList>
    </citation>
    <scope>NUCLEOTIDE SEQUENCE</scope>
    <source>
        <strain evidence="1">ChiGjej6B6-14162</strain>
    </source>
</reference>
<dbReference type="Proteomes" id="UP000886740">
    <property type="component" value="Unassembled WGS sequence"/>
</dbReference>
<evidence type="ECO:0000313" key="2">
    <source>
        <dbReference type="Proteomes" id="UP000886740"/>
    </source>
</evidence>
<dbReference type="AlphaFoldDB" id="A0A9D2BH64"/>
<evidence type="ECO:0000313" key="1">
    <source>
        <dbReference type="EMBL" id="HIX75928.1"/>
    </source>
</evidence>
<organism evidence="1 2">
    <name type="scientific">Candidatus Parabacteroides intestinipullorum</name>
    <dbReference type="NCBI Taxonomy" id="2838723"/>
    <lineage>
        <taxon>Bacteria</taxon>
        <taxon>Pseudomonadati</taxon>
        <taxon>Bacteroidota</taxon>
        <taxon>Bacteroidia</taxon>
        <taxon>Bacteroidales</taxon>
        <taxon>Tannerellaceae</taxon>
        <taxon>Parabacteroides</taxon>
    </lineage>
</organism>
<sequence>MRIRPYSKSELAQAYAPEITPQAALNRLAAWIKLNRPLREALDQTGYYPRQRLFTARQVALIFEYLGEP</sequence>